<dbReference type="GO" id="GO:0032259">
    <property type="term" value="P:methylation"/>
    <property type="evidence" value="ECO:0007669"/>
    <property type="project" value="UniProtKB-KW"/>
</dbReference>
<dbReference type="OrthoDB" id="7061662at2"/>
<dbReference type="CDD" id="cd11649">
    <property type="entry name" value="RsmI_like"/>
    <property type="match status" value="1"/>
</dbReference>
<dbReference type="Gene3D" id="3.40.1010.10">
    <property type="entry name" value="Cobalt-precorrin-4 Transmethylase, Domain 1"/>
    <property type="match status" value="1"/>
</dbReference>
<dbReference type="SUPFAM" id="SSF53790">
    <property type="entry name" value="Tetrapyrrole methylase"/>
    <property type="match status" value="1"/>
</dbReference>
<keyword evidence="2" id="KW-1185">Reference proteome</keyword>
<reference evidence="1 2" key="1">
    <citation type="submission" date="2016-12" db="EMBL/GenBank/DDBJ databases">
        <authorList>
            <person name="Song W.-J."/>
            <person name="Kurnit D.M."/>
        </authorList>
    </citation>
    <scope>NUCLEOTIDE SEQUENCE [LARGE SCALE GENOMIC DNA]</scope>
    <source>
        <strain evidence="1 2">HSG9</strain>
    </source>
</reference>
<keyword evidence="1" id="KW-0808">Transferase</keyword>
<dbReference type="InterPro" id="IPR014777">
    <property type="entry name" value="4pyrrole_Mease_sub1"/>
</dbReference>
<comment type="caution">
    <text evidence="1">The sequence shown here is derived from an EMBL/GenBank/DDBJ whole genome shotgun (WGS) entry which is preliminary data.</text>
</comment>
<dbReference type="Proteomes" id="UP000191680">
    <property type="component" value="Unassembled WGS sequence"/>
</dbReference>
<accession>A0A1V6LTN1</accession>
<dbReference type="RefSeq" id="WP_080318491.1">
    <property type="nucleotide sequence ID" value="NZ_MTBC01000003.1"/>
</dbReference>
<dbReference type="InterPro" id="IPR035996">
    <property type="entry name" value="4pyrrol_Methylase_sf"/>
</dbReference>
<dbReference type="PANTHER" id="PTHR46111">
    <property type="entry name" value="RIBOSOMAL RNA SMALL SUBUNIT METHYLTRANSFERASE I"/>
    <property type="match status" value="1"/>
</dbReference>
<protein>
    <submittedName>
        <fullName evidence="1">SAM-dependent methyltransferase</fullName>
    </submittedName>
</protein>
<dbReference type="PANTHER" id="PTHR46111:SF2">
    <property type="entry name" value="SAM-DEPENDENT METHYLTRANSFERASE"/>
    <property type="match status" value="1"/>
</dbReference>
<dbReference type="EMBL" id="MTBC01000003">
    <property type="protein sequence ID" value="OQD43397.1"/>
    <property type="molecule type" value="Genomic_DNA"/>
</dbReference>
<keyword evidence="1" id="KW-0489">Methyltransferase</keyword>
<sequence>METTQSPKGQLFLIPTMLGDTAPLEVLPISIKQTIENIDFYIAENEKTARRFIKRISPGKSQPSLHFNILNKYTDPSELPTFLDPCLDGISVGLLSEAGCPGIADPGADVVKLAHQKEISVVPLVGPSSIVLAMMASGMNGQSFAFNGYLPIDSTERSKAIKKFERLSRESQQSQAFIETPYRNEKLFEEFLKRLHPSTEICVAVDITLETQVIKTKTVTEWKKTTLDLQKRPAVFIIHAR</sequence>
<dbReference type="GO" id="GO:0008168">
    <property type="term" value="F:methyltransferase activity"/>
    <property type="evidence" value="ECO:0007669"/>
    <property type="project" value="UniProtKB-KW"/>
</dbReference>
<dbReference type="InterPro" id="IPR008189">
    <property type="entry name" value="rRNA_ssu_MeTfrase_I"/>
</dbReference>
<gene>
    <name evidence="1" type="ORF">BUL40_06090</name>
</gene>
<dbReference type="PIRSF" id="PIRSF005917">
    <property type="entry name" value="MTase_YraL"/>
    <property type="match status" value="1"/>
</dbReference>
<name>A0A1V6LTN1_9FLAO</name>
<dbReference type="AlphaFoldDB" id="A0A1V6LTN1"/>
<evidence type="ECO:0000313" key="2">
    <source>
        <dbReference type="Proteomes" id="UP000191680"/>
    </source>
</evidence>
<dbReference type="InterPro" id="IPR014776">
    <property type="entry name" value="4pyrrole_Mease_sub2"/>
</dbReference>
<evidence type="ECO:0000313" key="1">
    <source>
        <dbReference type="EMBL" id="OQD43397.1"/>
    </source>
</evidence>
<dbReference type="Gene3D" id="3.30.950.10">
    <property type="entry name" value="Methyltransferase, Cobalt-precorrin-4 Transmethylase, Domain 2"/>
    <property type="match status" value="1"/>
</dbReference>
<proteinExistence type="predicted"/>
<organism evidence="1 2">
    <name type="scientific">Croceivirga radicis</name>
    <dbReference type="NCBI Taxonomy" id="1929488"/>
    <lineage>
        <taxon>Bacteria</taxon>
        <taxon>Pseudomonadati</taxon>
        <taxon>Bacteroidota</taxon>
        <taxon>Flavobacteriia</taxon>
        <taxon>Flavobacteriales</taxon>
        <taxon>Flavobacteriaceae</taxon>
        <taxon>Croceivirga</taxon>
    </lineage>
</organism>